<protein>
    <submittedName>
        <fullName evidence="1">Uncharacterized protein</fullName>
    </submittedName>
</protein>
<name>A0ACC1I5D7_9FUNG</name>
<gene>
    <name evidence="1" type="ORF">LPJ66_009239</name>
</gene>
<keyword evidence="2" id="KW-1185">Reference proteome</keyword>
<organism evidence="1 2">
    <name type="scientific">Kickxella alabastrina</name>
    <dbReference type="NCBI Taxonomy" id="61397"/>
    <lineage>
        <taxon>Eukaryota</taxon>
        <taxon>Fungi</taxon>
        <taxon>Fungi incertae sedis</taxon>
        <taxon>Zoopagomycota</taxon>
        <taxon>Kickxellomycotina</taxon>
        <taxon>Kickxellomycetes</taxon>
        <taxon>Kickxellales</taxon>
        <taxon>Kickxellaceae</taxon>
        <taxon>Kickxella</taxon>
    </lineage>
</organism>
<comment type="caution">
    <text evidence="1">The sequence shown here is derived from an EMBL/GenBank/DDBJ whole genome shotgun (WGS) entry which is preliminary data.</text>
</comment>
<dbReference type="Proteomes" id="UP001150581">
    <property type="component" value="Unassembled WGS sequence"/>
</dbReference>
<evidence type="ECO:0000313" key="1">
    <source>
        <dbReference type="EMBL" id="KAJ1887197.1"/>
    </source>
</evidence>
<sequence>MHYQHHQIDSGGRNSLSQAHADDHSLEYRRWHRVFRLHTLDHWRVGGARLFSTGYLVAIRAAFFVYTLFGWIFSIIFATKNHEMQYYFIRFTYLCYTGLLFHLGASLYHTYQLWRRGTPSSFSNMPRTLQLMHWLLFASALLYATVVSVMFWSLIYKSADYPTNVNRWINISVHGTNFFIMWTDMMLGSMMLSPHWSHTLFFTVVVVLYLSLTYINEAVSGWFPYDFINYRIHKEKQIGINIGMLAGFVLMYYVLYGLQLLIDRFFPPNFTLKPPPADDEDMSSPMLG</sequence>
<reference evidence="1" key="1">
    <citation type="submission" date="2022-07" db="EMBL/GenBank/DDBJ databases">
        <title>Phylogenomic reconstructions and comparative analyses of Kickxellomycotina fungi.</title>
        <authorList>
            <person name="Reynolds N.K."/>
            <person name="Stajich J.E."/>
            <person name="Barry K."/>
            <person name="Grigoriev I.V."/>
            <person name="Crous P."/>
            <person name="Smith M.E."/>
        </authorList>
    </citation>
    <scope>NUCLEOTIDE SEQUENCE</scope>
    <source>
        <strain evidence="1">Benny 63K</strain>
    </source>
</reference>
<proteinExistence type="predicted"/>
<evidence type="ECO:0000313" key="2">
    <source>
        <dbReference type="Proteomes" id="UP001150581"/>
    </source>
</evidence>
<accession>A0ACC1I5D7</accession>
<dbReference type="EMBL" id="JANBPG010002058">
    <property type="protein sequence ID" value="KAJ1887197.1"/>
    <property type="molecule type" value="Genomic_DNA"/>
</dbReference>